<dbReference type="InterPro" id="IPR002018">
    <property type="entry name" value="CarbesteraseB"/>
</dbReference>
<evidence type="ECO:0000256" key="2">
    <source>
        <dbReference type="ARBA" id="ARBA00005964"/>
    </source>
</evidence>
<dbReference type="KEGG" id="nss:113411688"/>
<evidence type="ECO:0000256" key="12">
    <source>
        <dbReference type="ARBA" id="ARBA00034103"/>
    </source>
</evidence>
<feature type="domain" description="Carboxylesterase type B" evidence="15">
    <location>
        <begin position="45"/>
        <end position="610"/>
    </location>
</feature>
<dbReference type="GO" id="GO:0007416">
    <property type="term" value="P:synapse assembly"/>
    <property type="evidence" value="ECO:0007669"/>
    <property type="project" value="UniProtKB-ARBA"/>
</dbReference>
<evidence type="ECO:0000256" key="6">
    <source>
        <dbReference type="ARBA" id="ARBA00022889"/>
    </source>
</evidence>
<reference evidence="17" key="1">
    <citation type="submission" date="2025-08" db="UniProtKB">
        <authorList>
            <consortium name="RefSeq"/>
        </authorList>
    </citation>
    <scope>IDENTIFICATION</scope>
</reference>
<gene>
    <name evidence="17" type="primary">NLGN4X</name>
</gene>
<keyword evidence="3" id="KW-1003">Cell membrane</keyword>
<evidence type="ECO:0000256" key="4">
    <source>
        <dbReference type="ARBA" id="ARBA00022692"/>
    </source>
</evidence>
<proteinExistence type="inferred from homology"/>
<comment type="similarity">
    <text evidence="2">Belongs to the type-B carboxylesterase/lipase family.</text>
</comment>
<evidence type="ECO:0000256" key="14">
    <source>
        <dbReference type="SAM" id="Phobius"/>
    </source>
</evidence>
<evidence type="ECO:0000256" key="10">
    <source>
        <dbReference type="ARBA" id="ARBA00023157"/>
    </source>
</evidence>
<feature type="transmembrane region" description="Helical" evidence="14">
    <location>
        <begin position="693"/>
        <end position="716"/>
    </location>
</feature>
<dbReference type="GO" id="GO:0045202">
    <property type="term" value="C:synapse"/>
    <property type="evidence" value="ECO:0007669"/>
    <property type="project" value="UniProtKB-SubCell"/>
</dbReference>
<dbReference type="GO" id="GO:0005886">
    <property type="term" value="C:plasma membrane"/>
    <property type="evidence" value="ECO:0007669"/>
    <property type="project" value="UniProtKB-SubCell"/>
</dbReference>
<dbReference type="GeneID" id="113411688"/>
<dbReference type="PROSITE" id="PS00941">
    <property type="entry name" value="CARBOXYLESTERASE_B_2"/>
    <property type="match status" value="1"/>
</dbReference>
<keyword evidence="8" id="KW-0770">Synapse</keyword>
<feature type="compositionally biased region" description="Basic and acidic residues" evidence="13">
    <location>
        <begin position="667"/>
        <end position="676"/>
    </location>
</feature>
<feature type="region of interest" description="Disordered" evidence="13">
    <location>
        <begin position="638"/>
        <end position="679"/>
    </location>
</feature>
<dbReference type="InterPro" id="IPR051093">
    <property type="entry name" value="Neuroligin/BSAL"/>
</dbReference>
<keyword evidence="16" id="KW-1185">Reference proteome</keyword>
<dbReference type="SUPFAM" id="SSF53474">
    <property type="entry name" value="alpha/beta-Hydrolases"/>
    <property type="match status" value="1"/>
</dbReference>
<evidence type="ECO:0000256" key="7">
    <source>
        <dbReference type="ARBA" id="ARBA00022989"/>
    </source>
</evidence>
<dbReference type="Gene3D" id="3.40.50.1820">
    <property type="entry name" value="alpha/beta hydrolase"/>
    <property type="match status" value="1"/>
</dbReference>
<dbReference type="PANTHER" id="PTHR43903">
    <property type="entry name" value="NEUROLIGIN"/>
    <property type="match status" value="1"/>
</dbReference>
<dbReference type="InterPro" id="IPR019819">
    <property type="entry name" value="Carboxylesterase_B_CS"/>
</dbReference>
<organism evidence="16 17">
    <name type="scientific">Notechis scutatus</name>
    <name type="common">mainland tiger snake</name>
    <dbReference type="NCBI Taxonomy" id="8663"/>
    <lineage>
        <taxon>Eukaryota</taxon>
        <taxon>Metazoa</taxon>
        <taxon>Chordata</taxon>
        <taxon>Craniata</taxon>
        <taxon>Vertebrata</taxon>
        <taxon>Euteleostomi</taxon>
        <taxon>Lepidosauria</taxon>
        <taxon>Squamata</taxon>
        <taxon>Bifurcata</taxon>
        <taxon>Unidentata</taxon>
        <taxon>Episquamata</taxon>
        <taxon>Toxicofera</taxon>
        <taxon>Serpentes</taxon>
        <taxon>Colubroidea</taxon>
        <taxon>Elapidae</taxon>
        <taxon>Hydrophiinae</taxon>
        <taxon>Notechis</taxon>
    </lineage>
</organism>
<dbReference type="InterPro" id="IPR029058">
    <property type="entry name" value="AB_hydrolase_fold"/>
</dbReference>
<keyword evidence="4 14" id="KW-0812">Transmembrane</keyword>
<dbReference type="InterPro" id="IPR000460">
    <property type="entry name" value="Nlgn"/>
</dbReference>
<keyword evidence="6" id="KW-0130">Cell adhesion</keyword>
<sequence length="834" mass="93783">MSKPVGLLWLSLIFTPLCVMLNSNFLLWITALSIRFTLIEGQAQYPIVTTNYGKIRGVRTPLPNEILGPVEQYLGVPYASPPTGERRFQPPEPPSSWTGIRNATQFAAVCPQYLDERSLLNDMLPVWFTANLDTVMTYVQDQNEDCLYLNIYVPTEDGANTKKSTDDITSTDRGEDEDIHDQNSKKPVMVYIHGGSYMEGTGNIVDGSILASYGNVIVVTINYRLGVLGFLSTGDQAAKGNYGLLDQIQALRWIEENIGSFGGDPKRVTIFGSGAGASCVSLLTLSHYSEGLFQKAIIQSGTALSSWAVNYQPAKYTAILAEKVGCNTLDTTDLVECFRNKNYKELIQQTITPATYHIAFGPVIDGDVIPDDPQILMEQGEFLNYDIMLGVNQGEGLKFVDGIVDNEEGISPNDFDFSVSNFVDNLYGYPEGKDTLRETIKFMYTDWADKENPETRRKTLVALFTDHQWVAPAVATADLHAQYGSPTYFYAFYHHCQSEMKPSWADSAHGDEVPYVFGIPMIGPTELFNCNFSKNDVMLSAVVMTYWTNFAKTGDPNQPVPQDTKFIHTKPNRFEEVAWSKYNPKDQLYLHIGLKPRVRDHYRATKVAFWLELVPHLHNLNEIFQYVSTTTKVPPPDMTSFPYVTRRSPGKFTTKRPLMTPSNNPKHSKDTQKTSPEDTSVLIENKRDYSTELSVTIAVGASLLFLNILAFAALYYKKDKRRHETHRRPSPQRNTTNDIAHIQNEEIMSLQMKQLEHDHDCESLQAHDTLRLTCPPDYTLTLRRSPDDIPLMTPNTITMIPNTLTGMQPLHTFNTFSGGQNSTNLPHGHSTTRV</sequence>
<dbReference type="FunFam" id="3.40.50.1820:FF:000001">
    <property type="entry name" value="Neuroligin 3 isoform"/>
    <property type="match status" value="1"/>
</dbReference>
<dbReference type="GO" id="GO:0007155">
    <property type="term" value="P:cell adhesion"/>
    <property type="evidence" value="ECO:0007669"/>
    <property type="project" value="UniProtKB-KW"/>
</dbReference>
<keyword evidence="11" id="KW-0325">Glycoprotein</keyword>
<evidence type="ECO:0000256" key="1">
    <source>
        <dbReference type="ARBA" id="ARBA00004251"/>
    </source>
</evidence>
<evidence type="ECO:0000256" key="11">
    <source>
        <dbReference type="ARBA" id="ARBA00023180"/>
    </source>
</evidence>
<feature type="region of interest" description="Disordered" evidence="13">
    <location>
        <begin position="159"/>
        <end position="180"/>
    </location>
</feature>
<evidence type="ECO:0000313" key="17">
    <source>
        <dbReference type="RefSeq" id="XP_026522679.1"/>
    </source>
</evidence>
<dbReference type="AlphaFoldDB" id="A0A6J1U484"/>
<evidence type="ECO:0000256" key="8">
    <source>
        <dbReference type="ARBA" id="ARBA00023018"/>
    </source>
</evidence>
<dbReference type="Proteomes" id="UP000504612">
    <property type="component" value="Unplaced"/>
</dbReference>
<evidence type="ECO:0000256" key="3">
    <source>
        <dbReference type="ARBA" id="ARBA00022475"/>
    </source>
</evidence>
<evidence type="ECO:0000259" key="15">
    <source>
        <dbReference type="Pfam" id="PF00135"/>
    </source>
</evidence>
<protein>
    <submittedName>
        <fullName evidence="17">Neuroligin-4, X-linked isoform X1</fullName>
    </submittedName>
</protein>
<evidence type="ECO:0000256" key="13">
    <source>
        <dbReference type="SAM" id="MobiDB-lite"/>
    </source>
</evidence>
<dbReference type="CDD" id="cd00312">
    <property type="entry name" value="Esterase_lipase"/>
    <property type="match status" value="1"/>
</dbReference>
<dbReference type="GO" id="GO:0042043">
    <property type="term" value="F:neurexin family protein binding"/>
    <property type="evidence" value="ECO:0007669"/>
    <property type="project" value="InterPro"/>
</dbReference>
<feature type="compositionally biased region" description="Basic and acidic residues" evidence="13">
    <location>
        <begin position="159"/>
        <end position="173"/>
    </location>
</feature>
<comment type="subcellular location">
    <subcellularLocation>
        <location evidence="1">Cell membrane</location>
        <topology evidence="1">Single-pass type I membrane protein</topology>
    </subcellularLocation>
    <subcellularLocation>
        <location evidence="12">Synapse</location>
    </subcellularLocation>
</comment>
<dbReference type="CTD" id="57502"/>
<accession>A0A6J1U484</accession>
<dbReference type="PRINTS" id="PR01090">
    <property type="entry name" value="NEUROLIGIN"/>
</dbReference>
<keyword evidence="5" id="KW-0732">Signal</keyword>
<dbReference type="RefSeq" id="XP_026522679.1">
    <property type="nucleotide sequence ID" value="XM_026666894.1"/>
</dbReference>
<dbReference type="Pfam" id="PF00135">
    <property type="entry name" value="COesterase"/>
    <property type="match status" value="1"/>
</dbReference>
<keyword evidence="7 14" id="KW-1133">Transmembrane helix</keyword>
<evidence type="ECO:0000313" key="16">
    <source>
        <dbReference type="Proteomes" id="UP000504612"/>
    </source>
</evidence>
<keyword evidence="9 14" id="KW-0472">Membrane</keyword>
<evidence type="ECO:0000256" key="9">
    <source>
        <dbReference type="ARBA" id="ARBA00023136"/>
    </source>
</evidence>
<feature type="transmembrane region" description="Helical" evidence="14">
    <location>
        <begin position="7"/>
        <end position="29"/>
    </location>
</feature>
<keyword evidence="10" id="KW-1015">Disulfide bond</keyword>
<evidence type="ECO:0000256" key="5">
    <source>
        <dbReference type="ARBA" id="ARBA00022729"/>
    </source>
</evidence>
<name>A0A6J1U484_9SAUR</name>